<protein>
    <recommendedName>
        <fullName evidence="10">Hexosyltransferase</fullName>
        <ecNumber evidence="10">2.4.1.-</ecNumber>
    </recommendedName>
</protein>
<evidence type="ECO:0000313" key="11">
    <source>
        <dbReference type="EMBL" id="VVC31794.1"/>
    </source>
</evidence>
<feature type="transmembrane region" description="Helical" evidence="10">
    <location>
        <begin position="9"/>
        <end position="27"/>
    </location>
</feature>
<reference evidence="11 12" key="1">
    <citation type="submission" date="2019-08" db="EMBL/GenBank/DDBJ databases">
        <authorList>
            <person name="Alioto T."/>
            <person name="Alioto T."/>
            <person name="Gomez Garrido J."/>
        </authorList>
    </citation>
    <scope>NUCLEOTIDE SEQUENCE [LARGE SCALE GENOMIC DNA]</scope>
</reference>
<dbReference type="PANTHER" id="PTHR11214">
    <property type="entry name" value="BETA-1,3-N-ACETYLGLUCOSAMINYLTRANSFERASE"/>
    <property type="match status" value="1"/>
</dbReference>
<keyword evidence="6 10" id="KW-0735">Signal-anchor</keyword>
<name>A0A5E4MJS0_9HEMI</name>
<dbReference type="GO" id="GO:0006493">
    <property type="term" value="P:protein O-linked glycosylation"/>
    <property type="evidence" value="ECO:0007669"/>
    <property type="project" value="TreeGrafter"/>
</dbReference>
<dbReference type="Gene3D" id="3.90.550.50">
    <property type="match status" value="1"/>
</dbReference>
<keyword evidence="9 10" id="KW-0472">Membrane</keyword>
<gene>
    <name evidence="11" type="ORF">CINCED_3A014374</name>
</gene>
<dbReference type="InterPro" id="IPR002659">
    <property type="entry name" value="Glyco_trans_31"/>
</dbReference>
<evidence type="ECO:0000256" key="2">
    <source>
        <dbReference type="ARBA" id="ARBA00008661"/>
    </source>
</evidence>
<evidence type="ECO:0000256" key="7">
    <source>
        <dbReference type="ARBA" id="ARBA00022989"/>
    </source>
</evidence>
<dbReference type="Proteomes" id="UP000325440">
    <property type="component" value="Unassembled WGS sequence"/>
</dbReference>
<evidence type="ECO:0000256" key="9">
    <source>
        <dbReference type="ARBA" id="ARBA00023136"/>
    </source>
</evidence>
<keyword evidence="8 10" id="KW-0333">Golgi apparatus</keyword>
<sequence>MAALWKNEILIFLFANTLFVTLFNILSTDHNSSYSHRFVRPKPFFDHTHRHLINFNGFKYVIDNDVCKSCFNCTPILVHSYVGHFEFRRAIRRSYPQTVLDALGFRYVFMTGLPNSTDIQSQLLGESSRHGDIVQGNFKEAYRNLTYKHVMGLKWYAERCLKSNRVVKMDDDIAVNLFKLKDVVERRDYDLAGCVINAKPIREKHNKWYVTREEFDGDTYPPFLSGWLYVATSTSVTSLLRVIRQDNYFWIDDLYVTGILAKIAQIDLLDLRLDFEVDPGSIYCCIKKQQRCEFLAAPTGDNYTLLQQYSQQLTYCKMKNLPCDTYRKSKRHHSCLDLWKKSIVDTRIGKPSIEIINLI</sequence>
<proteinExistence type="inferred from homology"/>
<dbReference type="EC" id="2.4.1.-" evidence="10"/>
<keyword evidence="4 11" id="KW-0808">Transferase</keyword>
<dbReference type="Pfam" id="PF01762">
    <property type="entry name" value="Galactosyl_T"/>
    <property type="match status" value="1"/>
</dbReference>
<dbReference type="GO" id="GO:0016758">
    <property type="term" value="F:hexosyltransferase activity"/>
    <property type="evidence" value="ECO:0007669"/>
    <property type="project" value="InterPro"/>
</dbReference>
<dbReference type="PANTHER" id="PTHR11214:SF235">
    <property type="entry name" value="HEXOSYLTRANSFERASE"/>
    <property type="match status" value="1"/>
</dbReference>
<evidence type="ECO:0000256" key="8">
    <source>
        <dbReference type="ARBA" id="ARBA00023034"/>
    </source>
</evidence>
<evidence type="ECO:0000256" key="6">
    <source>
        <dbReference type="ARBA" id="ARBA00022968"/>
    </source>
</evidence>
<evidence type="ECO:0000256" key="1">
    <source>
        <dbReference type="ARBA" id="ARBA00004323"/>
    </source>
</evidence>
<evidence type="ECO:0000256" key="10">
    <source>
        <dbReference type="RuleBase" id="RU363063"/>
    </source>
</evidence>
<keyword evidence="12" id="KW-1185">Reference proteome</keyword>
<keyword evidence="3 10" id="KW-0328">Glycosyltransferase</keyword>
<keyword evidence="7 10" id="KW-1133">Transmembrane helix</keyword>
<comment type="similarity">
    <text evidence="2 10">Belongs to the glycosyltransferase 31 family.</text>
</comment>
<evidence type="ECO:0000256" key="4">
    <source>
        <dbReference type="ARBA" id="ARBA00022679"/>
    </source>
</evidence>
<organism evidence="11 12">
    <name type="scientific">Cinara cedri</name>
    <dbReference type="NCBI Taxonomy" id="506608"/>
    <lineage>
        <taxon>Eukaryota</taxon>
        <taxon>Metazoa</taxon>
        <taxon>Ecdysozoa</taxon>
        <taxon>Arthropoda</taxon>
        <taxon>Hexapoda</taxon>
        <taxon>Insecta</taxon>
        <taxon>Pterygota</taxon>
        <taxon>Neoptera</taxon>
        <taxon>Paraneoptera</taxon>
        <taxon>Hemiptera</taxon>
        <taxon>Sternorrhyncha</taxon>
        <taxon>Aphidomorpha</taxon>
        <taxon>Aphidoidea</taxon>
        <taxon>Aphididae</taxon>
        <taxon>Lachninae</taxon>
        <taxon>Cinara</taxon>
    </lineage>
</organism>
<dbReference type="GO" id="GO:0000139">
    <property type="term" value="C:Golgi membrane"/>
    <property type="evidence" value="ECO:0007669"/>
    <property type="project" value="UniProtKB-SubCell"/>
</dbReference>
<keyword evidence="5 10" id="KW-0812">Transmembrane</keyword>
<dbReference type="OrthoDB" id="2139606at2759"/>
<evidence type="ECO:0000313" key="12">
    <source>
        <dbReference type="Proteomes" id="UP000325440"/>
    </source>
</evidence>
<dbReference type="EMBL" id="CABPRJ010000951">
    <property type="protein sequence ID" value="VVC31794.1"/>
    <property type="molecule type" value="Genomic_DNA"/>
</dbReference>
<evidence type="ECO:0000256" key="3">
    <source>
        <dbReference type="ARBA" id="ARBA00022676"/>
    </source>
</evidence>
<evidence type="ECO:0000256" key="5">
    <source>
        <dbReference type="ARBA" id="ARBA00022692"/>
    </source>
</evidence>
<accession>A0A5E4MJS0</accession>
<dbReference type="AlphaFoldDB" id="A0A5E4MJS0"/>
<comment type="subcellular location">
    <subcellularLocation>
        <location evidence="1 10">Golgi apparatus membrane</location>
        <topology evidence="1 10">Single-pass type II membrane protein</topology>
    </subcellularLocation>
</comment>